<accession>A0A3A9KJ98</accession>
<protein>
    <submittedName>
        <fullName evidence="1">Uncharacterized protein</fullName>
    </submittedName>
</protein>
<dbReference type="AlphaFoldDB" id="A0A3A9KJ98"/>
<gene>
    <name evidence="1" type="ORF">CR203_23445</name>
</gene>
<evidence type="ECO:0000313" key="1">
    <source>
        <dbReference type="EMBL" id="RKL64966.1"/>
    </source>
</evidence>
<dbReference type="EMBL" id="PDOE01000027">
    <property type="protein sequence ID" value="RKL64966.1"/>
    <property type="molecule type" value="Genomic_DNA"/>
</dbReference>
<reference evidence="1 2" key="1">
    <citation type="submission" date="2017-10" db="EMBL/GenBank/DDBJ databases">
        <title>Bacillus sp. nov., a halophilic bacterium isolated from a Keqin Lake.</title>
        <authorList>
            <person name="Wang H."/>
        </authorList>
    </citation>
    <scope>NUCLEOTIDE SEQUENCE [LARGE SCALE GENOMIC DNA]</scope>
    <source>
        <strain evidence="1 2">KCTC 13187</strain>
    </source>
</reference>
<comment type="caution">
    <text evidence="1">The sequence shown here is derived from an EMBL/GenBank/DDBJ whole genome shotgun (WGS) entry which is preliminary data.</text>
</comment>
<dbReference type="Proteomes" id="UP000281498">
    <property type="component" value="Unassembled WGS sequence"/>
</dbReference>
<proteinExistence type="predicted"/>
<name>A0A3A9KJ98_9BACI</name>
<sequence>MKKYLLSKNLDKILSIIFIDPKIKWVSPPNRLLYYPFSWFVQTLNQFQDMMYLVKRYEFKKPLFIRN</sequence>
<organism evidence="1 2">
    <name type="scientific">Salipaludibacillus neizhouensis</name>
    <dbReference type="NCBI Taxonomy" id="885475"/>
    <lineage>
        <taxon>Bacteria</taxon>
        <taxon>Bacillati</taxon>
        <taxon>Bacillota</taxon>
        <taxon>Bacilli</taxon>
        <taxon>Bacillales</taxon>
        <taxon>Bacillaceae</taxon>
    </lineage>
</organism>
<evidence type="ECO:0000313" key="2">
    <source>
        <dbReference type="Proteomes" id="UP000281498"/>
    </source>
</evidence>
<keyword evidence="2" id="KW-1185">Reference proteome</keyword>